<reference evidence="1" key="1">
    <citation type="submission" date="2020-08" db="EMBL/GenBank/DDBJ databases">
        <title>Plant Genome Project.</title>
        <authorList>
            <person name="Zhang R.-G."/>
        </authorList>
    </citation>
    <scope>NUCLEOTIDE SEQUENCE</scope>
    <source>
        <strain evidence="1">WSP0</strain>
        <tissue evidence="1">Leaf</tissue>
    </source>
</reference>
<proteinExistence type="predicted"/>
<dbReference type="EMBL" id="JACTNZ010000009">
    <property type="protein sequence ID" value="KAG5530969.1"/>
    <property type="molecule type" value="Genomic_DNA"/>
</dbReference>
<evidence type="ECO:0000313" key="1">
    <source>
        <dbReference type="EMBL" id="KAG5530969.1"/>
    </source>
</evidence>
<dbReference type="AlphaFoldDB" id="A0AAV6IUY7"/>
<evidence type="ECO:0000313" key="2">
    <source>
        <dbReference type="Proteomes" id="UP000823749"/>
    </source>
</evidence>
<keyword evidence="2" id="KW-1185">Reference proteome</keyword>
<name>A0AAV6IUY7_9ERIC</name>
<gene>
    <name evidence="1" type="ORF">RHGRI_025798</name>
</gene>
<accession>A0AAV6IUY7</accession>
<dbReference type="Proteomes" id="UP000823749">
    <property type="component" value="Chromosome 9"/>
</dbReference>
<sequence>MDSTIMLLCNYGLQILLVGLSGGTRLKDVLNSICNRWKNLSVSRFSISYMLDYGYCTLENEDDFDNMLFLFSSCDRINAKVDE</sequence>
<protein>
    <submittedName>
        <fullName evidence="1">Uncharacterized protein</fullName>
    </submittedName>
</protein>
<comment type="caution">
    <text evidence="1">The sequence shown here is derived from an EMBL/GenBank/DDBJ whole genome shotgun (WGS) entry which is preliminary data.</text>
</comment>
<organism evidence="1 2">
    <name type="scientific">Rhododendron griersonianum</name>
    <dbReference type="NCBI Taxonomy" id="479676"/>
    <lineage>
        <taxon>Eukaryota</taxon>
        <taxon>Viridiplantae</taxon>
        <taxon>Streptophyta</taxon>
        <taxon>Embryophyta</taxon>
        <taxon>Tracheophyta</taxon>
        <taxon>Spermatophyta</taxon>
        <taxon>Magnoliopsida</taxon>
        <taxon>eudicotyledons</taxon>
        <taxon>Gunneridae</taxon>
        <taxon>Pentapetalae</taxon>
        <taxon>asterids</taxon>
        <taxon>Ericales</taxon>
        <taxon>Ericaceae</taxon>
        <taxon>Ericoideae</taxon>
        <taxon>Rhodoreae</taxon>
        <taxon>Rhododendron</taxon>
    </lineage>
</organism>